<proteinExistence type="predicted"/>
<dbReference type="GO" id="GO:0016787">
    <property type="term" value="F:hydrolase activity"/>
    <property type="evidence" value="ECO:0007669"/>
    <property type="project" value="UniProtKB-KW"/>
</dbReference>
<sequence>MWPPPFSLLAFGAAAAAATVKVNAPNQVPQGASDAVDPAFLGFGIESTSFPDFVNQFSQNLFNAISSRTGVPTIVRIGGTSLDHAIFDLSQQENVIWPEGDDDGLESNITFGSTWFDSLGVLNNTKYMLQFPLARDNGTNYTNAVEFVQSCIDAMGVEKLQSIEIGNEVDLFVTQGFRNSSYGPENYADEVKTYMDLLSRNITELPDGKIFQIFDKSSEVDEEAWTIDNFINETEDMIDLSDVQTIAAHYYQTYDGDDLQSTLLNHSYTVSKTNEYFLPFIKAAKANNFTFIIDEVGSSLGNNAESQPDYHLAASLGSAVWTVDWLLYVMSINVTRVNMQMGKDFAFSAWRPVNSTNGTTPQVLGGWYGHVFVADFMGPGLDVSTTLRVQELKTGNDNVTAYGGYHDGKLTRVALTNQQLWEANSTTARQTETVQLALPSATATSVTVKRLTGPSGDAQSNITWAGLDWPYSTEGTVVEAKRDDTQVLQVQNGTVNVIIEATEALLVYL</sequence>
<feature type="chain" id="PRO_5041234063" evidence="1">
    <location>
        <begin position="19"/>
        <end position="509"/>
    </location>
</feature>
<dbReference type="AlphaFoldDB" id="A0AA38SEZ4"/>
<dbReference type="InterPro" id="IPR052974">
    <property type="entry name" value="GH79_Enzymes"/>
</dbReference>
<dbReference type="EMBL" id="JANBVO010000001">
    <property type="protein sequence ID" value="KAJ9157257.1"/>
    <property type="molecule type" value="Genomic_DNA"/>
</dbReference>
<evidence type="ECO:0000313" key="3">
    <source>
        <dbReference type="EMBL" id="KAJ9157257.1"/>
    </source>
</evidence>
<dbReference type="Gene3D" id="2.60.40.1180">
    <property type="entry name" value="Golgi alpha-mannosidase II"/>
    <property type="match status" value="1"/>
</dbReference>
<dbReference type="InterPro" id="IPR013780">
    <property type="entry name" value="Glyco_hydro_b"/>
</dbReference>
<dbReference type="SUPFAM" id="SSF51445">
    <property type="entry name" value="(Trans)glycosidases"/>
    <property type="match status" value="1"/>
</dbReference>
<comment type="caution">
    <text evidence="3">The sequence shown here is derived from an EMBL/GenBank/DDBJ whole genome shotgun (WGS) entry which is preliminary data.</text>
</comment>
<evidence type="ECO:0000259" key="2">
    <source>
        <dbReference type="Pfam" id="PF16862"/>
    </source>
</evidence>
<dbReference type="PANTHER" id="PTHR36183">
    <property type="entry name" value="BETA-GLUCURONIDASE"/>
    <property type="match status" value="1"/>
</dbReference>
<organism evidence="3 4">
    <name type="scientific">Pleurostoma richardsiae</name>
    <dbReference type="NCBI Taxonomy" id="41990"/>
    <lineage>
        <taxon>Eukaryota</taxon>
        <taxon>Fungi</taxon>
        <taxon>Dikarya</taxon>
        <taxon>Ascomycota</taxon>
        <taxon>Pezizomycotina</taxon>
        <taxon>Sordariomycetes</taxon>
        <taxon>Sordariomycetidae</taxon>
        <taxon>Calosphaeriales</taxon>
        <taxon>Pleurostomataceae</taxon>
        <taxon>Pleurostoma</taxon>
    </lineage>
</organism>
<dbReference type="Proteomes" id="UP001174694">
    <property type="component" value="Unassembled WGS sequence"/>
</dbReference>
<evidence type="ECO:0000313" key="4">
    <source>
        <dbReference type="Proteomes" id="UP001174694"/>
    </source>
</evidence>
<reference evidence="3" key="1">
    <citation type="submission" date="2022-07" db="EMBL/GenBank/DDBJ databases">
        <title>Fungi with potential for degradation of polypropylene.</title>
        <authorList>
            <person name="Gostincar C."/>
        </authorList>
    </citation>
    <scope>NUCLEOTIDE SEQUENCE</scope>
    <source>
        <strain evidence="3">EXF-13308</strain>
    </source>
</reference>
<keyword evidence="4" id="KW-1185">Reference proteome</keyword>
<keyword evidence="3" id="KW-0378">Hydrolase</keyword>
<keyword evidence="1" id="KW-0732">Signal</keyword>
<dbReference type="Gene3D" id="3.20.20.80">
    <property type="entry name" value="Glycosidases"/>
    <property type="match status" value="1"/>
</dbReference>
<accession>A0AA38SEZ4</accession>
<dbReference type="InterPro" id="IPR017853">
    <property type="entry name" value="GH"/>
</dbReference>
<evidence type="ECO:0000256" key="1">
    <source>
        <dbReference type="SAM" id="SignalP"/>
    </source>
</evidence>
<protein>
    <submittedName>
        <fullName evidence="3">Glycoside hydrolase family 79 protein</fullName>
    </submittedName>
</protein>
<dbReference type="Pfam" id="PF16862">
    <property type="entry name" value="Glyco_hydro_79C"/>
    <property type="match status" value="1"/>
</dbReference>
<feature type="signal peptide" evidence="1">
    <location>
        <begin position="1"/>
        <end position="18"/>
    </location>
</feature>
<gene>
    <name evidence="3" type="ORF">NKR23_g443</name>
</gene>
<feature type="domain" description="Beta-glucuronidase C-terminal" evidence="2">
    <location>
        <begin position="401"/>
        <end position="506"/>
    </location>
</feature>
<name>A0AA38SEZ4_9PEZI</name>
<dbReference type="InterPro" id="IPR031728">
    <property type="entry name" value="GlcAase_C"/>
</dbReference>
<dbReference type="PANTHER" id="PTHR36183:SF2">
    <property type="entry name" value="BETA-GLUCURONIDASE C-TERMINAL DOMAIN-CONTAINING PROTEIN"/>
    <property type="match status" value="1"/>
</dbReference>